<evidence type="ECO:0000313" key="2">
    <source>
        <dbReference type="EMBL" id="KAK8080045.1"/>
    </source>
</evidence>
<comment type="caution">
    <text evidence="2">The sequence shown here is derived from an EMBL/GenBank/DDBJ whole genome shotgun (WGS) entry which is preliminary data.</text>
</comment>
<feature type="compositionally biased region" description="Polar residues" evidence="1">
    <location>
        <begin position="25"/>
        <end position="37"/>
    </location>
</feature>
<reference evidence="2 3" key="1">
    <citation type="submission" date="2023-01" db="EMBL/GenBank/DDBJ databases">
        <title>Analysis of 21 Apiospora genomes using comparative genomics revels a genus with tremendous synthesis potential of carbohydrate active enzymes and secondary metabolites.</title>
        <authorList>
            <person name="Sorensen T."/>
        </authorList>
    </citation>
    <scope>NUCLEOTIDE SEQUENCE [LARGE SCALE GENOMIC DNA]</scope>
    <source>
        <strain evidence="2 3">CBS 114990</strain>
    </source>
</reference>
<evidence type="ECO:0000256" key="1">
    <source>
        <dbReference type="SAM" id="MobiDB-lite"/>
    </source>
</evidence>
<evidence type="ECO:0000313" key="3">
    <source>
        <dbReference type="Proteomes" id="UP001433268"/>
    </source>
</evidence>
<proteinExistence type="predicted"/>
<feature type="region of interest" description="Disordered" evidence="1">
    <location>
        <begin position="215"/>
        <end position="338"/>
    </location>
</feature>
<feature type="compositionally biased region" description="Basic and acidic residues" evidence="1">
    <location>
        <begin position="255"/>
        <end position="269"/>
    </location>
</feature>
<feature type="compositionally biased region" description="Basic and acidic residues" evidence="1">
    <location>
        <begin position="295"/>
        <end position="313"/>
    </location>
</feature>
<feature type="compositionally biased region" description="Basic residues" evidence="1">
    <location>
        <begin position="285"/>
        <end position="294"/>
    </location>
</feature>
<feature type="compositionally biased region" description="Basic residues" evidence="1">
    <location>
        <begin position="219"/>
        <end position="238"/>
    </location>
</feature>
<keyword evidence="3" id="KW-1185">Reference proteome</keyword>
<protein>
    <submittedName>
        <fullName evidence="2">Uncharacterized protein</fullName>
    </submittedName>
</protein>
<organism evidence="2 3">
    <name type="scientific">Apiospora hydei</name>
    <dbReference type="NCBI Taxonomy" id="1337664"/>
    <lineage>
        <taxon>Eukaryota</taxon>
        <taxon>Fungi</taxon>
        <taxon>Dikarya</taxon>
        <taxon>Ascomycota</taxon>
        <taxon>Pezizomycotina</taxon>
        <taxon>Sordariomycetes</taxon>
        <taxon>Xylariomycetidae</taxon>
        <taxon>Amphisphaeriales</taxon>
        <taxon>Apiosporaceae</taxon>
        <taxon>Apiospora</taxon>
    </lineage>
</organism>
<gene>
    <name evidence="2" type="ORF">PG997_007863</name>
</gene>
<name>A0ABR1WC58_9PEZI</name>
<accession>A0ABR1WC58</accession>
<dbReference type="RefSeq" id="XP_066667520.1">
    <property type="nucleotide sequence ID" value="XM_066812178.1"/>
</dbReference>
<feature type="region of interest" description="Disordered" evidence="1">
    <location>
        <begin position="1"/>
        <end position="45"/>
    </location>
</feature>
<dbReference type="Proteomes" id="UP001433268">
    <property type="component" value="Unassembled WGS sequence"/>
</dbReference>
<dbReference type="GeneID" id="92045238"/>
<dbReference type="EMBL" id="JAQQWN010000006">
    <property type="protein sequence ID" value="KAK8080045.1"/>
    <property type="molecule type" value="Genomic_DNA"/>
</dbReference>
<sequence length="338" mass="37404">MAVSMPSTKHKGANSPASGKDATTPGGSETKVSPQRKQWNRCDEKPEGLAYNPFYGKRRGTSWREKQNDTVKGIRLNWVCRYPQKKKDAATAAAAASKKTDDDHCAGNSVEALLSMFAAHLGFAYVWIIRGPRIPTPFIDNNSNGAGAREPTPEWSVGVCFGNEEKKCMVYGNIYVTVGAENKQMVTGLMKEGCETIIPGGGRSLDLWVADADMPRPFAPRKKKPRKPRYKKNKNKKTKVADELKKVPATTTPAERNKEKKKAGEDGKPKPKVLQASAKPENRVTKPKHKKKKKKEAEKKEEEGAGTKKKETEQPGNPDSPARNCQELRHRCPQAHNS</sequence>